<dbReference type="EMBL" id="FCNW02000045">
    <property type="protein sequence ID" value="SAL60396.1"/>
    <property type="molecule type" value="Genomic_DNA"/>
</dbReference>
<dbReference type="Pfam" id="PF14305">
    <property type="entry name" value="ATPgrasp_TupA"/>
    <property type="match status" value="1"/>
</dbReference>
<gene>
    <name evidence="1" type="ORF">AWB65_05442</name>
</gene>
<evidence type="ECO:0000313" key="1">
    <source>
        <dbReference type="EMBL" id="SAL60396.1"/>
    </source>
</evidence>
<dbReference type="AlphaFoldDB" id="A0A158IUZ0"/>
<protein>
    <submittedName>
        <fullName evidence="1">Uncharacterized protein</fullName>
    </submittedName>
</protein>
<comment type="caution">
    <text evidence="1">The sequence shown here is derived from an EMBL/GenBank/DDBJ whole genome shotgun (WGS) entry which is preliminary data.</text>
</comment>
<accession>A0A158IUZ0</accession>
<sequence length="291" mass="33540">MSIAESLRGRVKDLLPDAMFLSLSHRRKVGRFPNVEHPLTFNEKILHRCLHPDPCFALFADKLLVRDYVTRTIGDAYLIPLLATPEPFTRADFDALPRSFVMKVNHASNFVKIVREKSETTFEELHALAAHWLSTNFYRIARERHYKGIRPRLFFEQLLLDEHGDVPADIKVHCFTERTGKKNAYIMRVSDRFTPRPCGDFFDEQWNLLDIAVAGFFTSPTPAPRPDNLAQILVTAKALAADFDYVRVDLYSLGDRIYFGELTFTPGAGVDRLYPDKVDYDWGRLFHTRSS</sequence>
<reference evidence="1" key="1">
    <citation type="submission" date="2016-01" db="EMBL/GenBank/DDBJ databases">
        <authorList>
            <person name="Peeters C."/>
        </authorList>
    </citation>
    <scope>NUCLEOTIDE SEQUENCE [LARGE SCALE GENOMIC DNA]</scope>
    <source>
        <strain evidence="1">LMG 22934</strain>
    </source>
</reference>
<proteinExistence type="predicted"/>
<evidence type="ECO:0000313" key="2">
    <source>
        <dbReference type="Proteomes" id="UP000054977"/>
    </source>
</evidence>
<name>A0A158IUZ0_9BURK</name>
<dbReference type="OrthoDB" id="9791827at2"/>
<dbReference type="RefSeq" id="WP_087670113.1">
    <property type="nucleotide sequence ID" value="NZ_FCNW02000045.1"/>
</dbReference>
<dbReference type="Proteomes" id="UP000054977">
    <property type="component" value="Unassembled WGS sequence"/>
</dbReference>
<keyword evidence="2" id="KW-1185">Reference proteome</keyword>
<organism evidence="1 2">
    <name type="scientific">Caballeronia humi</name>
    <dbReference type="NCBI Taxonomy" id="326474"/>
    <lineage>
        <taxon>Bacteria</taxon>
        <taxon>Pseudomonadati</taxon>
        <taxon>Pseudomonadota</taxon>
        <taxon>Betaproteobacteria</taxon>
        <taxon>Burkholderiales</taxon>
        <taxon>Burkholderiaceae</taxon>
        <taxon>Caballeronia</taxon>
    </lineage>
</organism>
<dbReference type="InterPro" id="IPR029465">
    <property type="entry name" value="ATPgrasp_TupA"/>
</dbReference>
<dbReference type="STRING" id="326474.AWB65_05442"/>